<gene>
    <name evidence="2" type="ORF">SAMN05216490_2679</name>
</gene>
<dbReference type="STRING" id="652787.SAMN05216490_2679"/>
<evidence type="ECO:0000259" key="1">
    <source>
        <dbReference type="Pfam" id="PF19335"/>
    </source>
</evidence>
<accession>A0A1H1YAW9</accession>
<evidence type="ECO:0000313" key="2">
    <source>
        <dbReference type="EMBL" id="SDT18514.1"/>
    </source>
</evidence>
<sequence>MAIAILFAGTSVFAAHSTNLVTDTAKTKKAKVAKVQYTCPMHHDVLSDKPGKCPKPNCSMTLVKVDPAKKKPAAMKM</sequence>
<organism evidence="2 3">
    <name type="scientific">Mucilaginibacter mallensis</name>
    <dbReference type="NCBI Taxonomy" id="652787"/>
    <lineage>
        <taxon>Bacteria</taxon>
        <taxon>Pseudomonadati</taxon>
        <taxon>Bacteroidota</taxon>
        <taxon>Sphingobacteriia</taxon>
        <taxon>Sphingobacteriales</taxon>
        <taxon>Sphingobacteriaceae</taxon>
        <taxon>Mucilaginibacter</taxon>
    </lineage>
</organism>
<proteinExistence type="predicted"/>
<feature type="domain" description="Heavy metal binding" evidence="1">
    <location>
        <begin position="37"/>
        <end position="65"/>
    </location>
</feature>
<dbReference type="GO" id="GO:0046872">
    <property type="term" value="F:metal ion binding"/>
    <property type="evidence" value="ECO:0007669"/>
    <property type="project" value="InterPro"/>
</dbReference>
<dbReference type="Pfam" id="PF19335">
    <property type="entry name" value="HMBD"/>
    <property type="match status" value="1"/>
</dbReference>
<dbReference type="EMBL" id="LT629740">
    <property type="protein sequence ID" value="SDT18514.1"/>
    <property type="molecule type" value="Genomic_DNA"/>
</dbReference>
<keyword evidence="3" id="KW-1185">Reference proteome</keyword>
<dbReference type="Proteomes" id="UP000199679">
    <property type="component" value="Chromosome I"/>
</dbReference>
<protein>
    <recommendedName>
        <fullName evidence="1">Heavy metal binding domain-containing protein</fullName>
    </recommendedName>
</protein>
<name>A0A1H1YAW9_MUCMA</name>
<reference evidence="2 3" key="1">
    <citation type="submission" date="2016-10" db="EMBL/GenBank/DDBJ databases">
        <authorList>
            <person name="de Groot N.N."/>
        </authorList>
    </citation>
    <scope>NUCLEOTIDE SEQUENCE [LARGE SCALE GENOMIC DNA]</scope>
    <source>
        <strain evidence="2 3">MP1X4</strain>
    </source>
</reference>
<dbReference type="InterPro" id="IPR045800">
    <property type="entry name" value="HMBD"/>
</dbReference>
<evidence type="ECO:0000313" key="3">
    <source>
        <dbReference type="Proteomes" id="UP000199679"/>
    </source>
</evidence>
<dbReference type="AlphaFoldDB" id="A0A1H1YAW9"/>